<dbReference type="InParanoid" id="T1HJV6"/>
<evidence type="ECO:0000313" key="1">
    <source>
        <dbReference type="EnsemblMetazoa" id="RPRC004328-PA"/>
    </source>
</evidence>
<dbReference type="EnsemblMetazoa" id="RPRC004328-RA">
    <property type="protein sequence ID" value="RPRC004328-PA"/>
    <property type="gene ID" value="RPRC004328"/>
</dbReference>
<sequence length="70" mass="8048">MSPSLRKSSAGNSRRYLATSCLFEADVRGISPKKEYTKCPNEMNWTLQRRAERTDNVRQLQKTNKCPVTV</sequence>
<organism evidence="1 2">
    <name type="scientific">Rhodnius prolixus</name>
    <name type="common">Triatomid bug</name>
    <dbReference type="NCBI Taxonomy" id="13249"/>
    <lineage>
        <taxon>Eukaryota</taxon>
        <taxon>Metazoa</taxon>
        <taxon>Ecdysozoa</taxon>
        <taxon>Arthropoda</taxon>
        <taxon>Hexapoda</taxon>
        <taxon>Insecta</taxon>
        <taxon>Pterygota</taxon>
        <taxon>Neoptera</taxon>
        <taxon>Paraneoptera</taxon>
        <taxon>Hemiptera</taxon>
        <taxon>Heteroptera</taxon>
        <taxon>Panheteroptera</taxon>
        <taxon>Cimicomorpha</taxon>
        <taxon>Reduviidae</taxon>
        <taxon>Triatominae</taxon>
        <taxon>Rhodnius</taxon>
    </lineage>
</organism>
<dbReference type="Proteomes" id="UP000015103">
    <property type="component" value="Unassembled WGS sequence"/>
</dbReference>
<dbReference type="VEuPathDB" id="VectorBase:RPRC004328"/>
<dbReference type="EMBL" id="ACPB03028301">
    <property type="status" value="NOT_ANNOTATED_CDS"/>
    <property type="molecule type" value="Genomic_DNA"/>
</dbReference>
<accession>T1HJV6</accession>
<evidence type="ECO:0000313" key="2">
    <source>
        <dbReference type="Proteomes" id="UP000015103"/>
    </source>
</evidence>
<reference evidence="1" key="1">
    <citation type="submission" date="2015-05" db="UniProtKB">
        <authorList>
            <consortium name="EnsemblMetazoa"/>
        </authorList>
    </citation>
    <scope>IDENTIFICATION</scope>
</reference>
<dbReference type="AlphaFoldDB" id="T1HJV6"/>
<name>T1HJV6_RHOPR</name>
<keyword evidence="2" id="KW-1185">Reference proteome</keyword>
<dbReference type="HOGENOM" id="CLU_2760945_0_0_1"/>
<proteinExistence type="predicted"/>
<protein>
    <submittedName>
        <fullName evidence="1">Uncharacterized protein</fullName>
    </submittedName>
</protein>